<dbReference type="RefSeq" id="XP_001329745.1">
    <property type="nucleotide sequence ID" value="XM_001329710.1"/>
</dbReference>
<dbReference type="GO" id="GO:0007229">
    <property type="term" value="P:integrin-mediated signaling pathway"/>
    <property type="evidence" value="ECO:0007669"/>
    <property type="project" value="UniProtKB-KW"/>
</dbReference>
<reference evidence="4" key="2">
    <citation type="journal article" date="2007" name="Science">
        <title>Draft genome sequence of the sexually transmitted pathogen Trichomonas vaginalis.</title>
        <authorList>
            <person name="Carlton J.M."/>
            <person name="Hirt R.P."/>
            <person name="Silva J.C."/>
            <person name="Delcher A.L."/>
            <person name="Schatz M."/>
            <person name="Zhao Q."/>
            <person name="Wortman J.R."/>
            <person name="Bidwell S.L."/>
            <person name="Alsmark U.C.M."/>
            <person name="Besteiro S."/>
            <person name="Sicheritz-Ponten T."/>
            <person name="Noel C.J."/>
            <person name="Dacks J.B."/>
            <person name="Foster P.G."/>
            <person name="Simillion C."/>
            <person name="Van de Peer Y."/>
            <person name="Miranda-Saavedra D."/>
            <person name="Barton G.J."/>
            <person name="Westrop G.D."/>
            <person name="Mueller S."/>
            <person name="Dessi D."/>
            <person name="Fiori P.L."/>
            <person name="Ren Q."/>
            <person name="Paulsen I."/>
            <person name="Zhang H."/>
            <person name="Bastida-Corcuera F.D."/>
            <person name="Simoes-Barbosa A."/>
            <person name="Brown M.T."/>
            <person name="Hayes R.D."/>
            <person name="Mukherjee M."/>
            <person name="Okumura C.Y."/>
            <person name="Schneider R."/>
            <person name="Smith A.J."/>
            <person name="Vanacova S."/>
            <person name="Villalvazo M."/>
            <person name="Haas B.J."/>
            <person name="Pertea M."/>
            <person name="Feldblyum T.V."/>
            <person name="Utterback T.R."/>
            <person name="Shu C.L."/>
            <person name="Osoegawa K."/>
            <person name="de Jong P.J."/>
            <person name="Hrdy I."/>
            <person name="Horvathova L."/>
            <person name="Zubacova Z."/>
            <person name="Dolezal P."/>
            <person name="Malik S.B."/>
            <person name="Logsdon J.M. Jr."/>
            <person name="Henze K."/>
            <person name="Gupta A."/>
            <person name="Wang C.C."/>
            <person name="Dunne R.L."/>
            <person name="Upcroft J.A."/>
            <person name="Upcroft P."/>
            <person name="White O."/>
            <person name="Salzberg S.L."/>
            <person name="Tang P."/>
            <person name="Chiu C.-H."/>
            <person name="Lee Y.-S."/>
            <person name="Embley T.M."/>
            <person name="Coombs G.H."/>
            <person name="Mottram J.C."/>
            <person name="Tachezy J."/>
            <person name="Fraser-Liggett C.M."/>
            <person name="Johnson P.J."/>
        </authorList>
    </citation>
    <scope>NUCLEOTIDE SEQUENCE [LARGE SCALE GENOMIC DNA]</scope>
    <source>
        <strain evidence="4">G3</strain>
    </source>
</reference>
<evidence type="ECO:0000259" key="3">
    <source>
        <dbReference type="Pfam" id="PF21348"/>
    </source>
</evidence>
<keyword evidence="5" id="KW-1185">Reference proteome</keyword>
<name>A2DPL0_TRIV3</name>
<dbReference type="Proteomes" id="UP000001542">
    <property type="component" value="Unassembled WGS sequence"/>
</dbReference>
<dbReference type="PANTHER" id="PTHR43118:SF1">
    <property type="entry name" value="RHAMNOGALACTURONAN LYASE (EUROFUNG)"/>
    <property type="match status" value="1"/>
</dbReference>
<dbReference type="InParanoid" id="A2DPL0"/>
<evidence type="ECO:0000313" key="5">
    <source>
        <dbReference type="Proteomes" id="UP000001542"/>
    </source>
</evidence>
<protein>
    <submittedName>
        <fullName evidence="4">Integrins alpha chain, putative</fullName>
    </submittedName>
</protein>
<keyword evidence="2" id="KW-1133">Transmembrane helix</keyword>
<accession>A2DPL0</accession>
<dbReference type="VEuPathDB" id="TrichDB:TVAGG3_0935540"/>
<reference evidence="4" key="1">
    <citation type="submission" date="2006-10" db="EMBL/GenBank/DDBJ databases">
        <authorList>
            <person name="Amadeo P."/>
            <person name="Zhao Q."/>
            <person name="Wortman J."/>
            <person name="Fraser-Liggett C."/>
            <person name="Carlton J."/>
        </authorList>
    </citation>
    <scope>NUCLEOTIDE SEQUENCE</scope>
    <source>
        <strain evidence="4">G3</strain>
    </source>
</reference>
<keyword evidence="2" id="KW-0472">Membrane</keyword>
<feature type="compositionally biased region" description="Low complexity" evidence="1">
    <location>
        <begin position="191"/>
        <end position="200"/>
    </location>
</feature>
<evidence type="ECO:0000256" key="1">
    <source>
        <dbReference type="SAM" id="MobiDB-lite"/>
    </source>
</evidence>
<dbReference type="KEGG" id="tva:4775639"/>
<dbReference type="VEuPathDB" id="TrichDB:TVAG_024970"/>
<dbReference type="AlphaFoldDB" id="A2DPL0"/>
<dbReference type="InterPro" id="IPR034641">
    <property type="entry name" value="RGL11"/>
</dbReference>
<feature type="region of interest" description="Disordered" evidence="1">
    <location>
        <begin position="169"/>
        <end position="205"/>
    </location>
</feature>
<keyword evidence="4" id="KW-0401">Integrin</keyword>
<feature type="domain" description="Rhamnogalacturonan lyase family 11 C-terminal" evidence="3">
    <location>
        <begin position="22"/>
        <end position="149"/>
    </location>
</feature>
<evidence type="ECO:0000313" key="4">
    <source>
        <dbReference type="EMBL" id="EAY17610.1"/>
    </source>
</evidence>
<feature type="transmembrane region" description="Helical" evidence="2">
    <location>
        <begin position="213"/>
        <end position="234"/>
    </location>
</feature>
<proteinExistence type="predicted"/>
<dbReference type="Pfam" id="PF21348">
    <property type="entry name" value="RGL11_C"/>
    <property type="match status" value="1"/>
</dbReference>
<dbReference type="OrthoDB" id="3665757at2759"/>
<dbReference type="EMBL" id="DS113228">
    <property type="protein sequence ID" value="EAY17610.1"/>
    <property type="molecule type" value="Genomic_DNA"/>
</dbReference>
<sequence>MYNAATNTSVNPDPASTMFPSNNIYWDGTLNPACYNQKVLTKWNPVNGRGDRLFTAYRAFFNAYGGWPQEDGSGKYPMFHGDIIGDWREEFIMTLPGFDTLIIFTSSMDTDIKLTSLWHDPGMIASMTLNGYKQSHMPLEYLGTETNTTEHRQNLKKYHLLRVVPDTPAPTPLPRTPIETPTATPTMQPINNSDSTNNSSIKSDESNKKKVNVAAIVVPIILVAAVAVCGFFLYRYIKAKRTSDNITEVALIV</sequence>
<dbReference type="InterPro" id="IPR049366">
    <property type="entry name" value="RGL11_C"/>
</dbReference>
<evidence type="ECO:0000256" key="2">
    <source>
        <dbReference type="SAM" id="Phobius"/>
    </source>
</evidence>
<dbReference type="PANTHER" id="PTHR43118">
    <property type="entry name" value="RHAMNOGALACTURONAN LYASE (EUROFUNG)"/>
    <property type="match status" value="1"/>
</dbReference>
<feature type="compositionally biased region" description="Polar residues" evidence="1">
    <location>
        <begin position="179"/>
        <end position="190"/>
    </location>
</feature>
<keyword evidence="2" id="KW-0812">Transmembrane</keyword>
<gene>
    <name evidence="4" type="ORF">TVAG_234910</name>
</gene>
<organism evidence="4 5">
    <name type="scientific">Trichomonas vaginalis (strain ATCC PRA-98 / G3)</name>
    <dbReference type="NCBI Taxonomy" id="412133"/>
    <lineage>
        <taxon>Eukaryota</taxon>
        <taxon>Metamonada</taxon>
        <taxon>Parabasalia</taxon>
        <taxon>Trichomonadida</taxon>
        <taxon>Trichomonadidae</taxon>
        <taxon>Trichomonas</taxon>
    </lineage>
</organism>